<gene>
    <name evidence="2" type="ordered locus">RPC_4390</name>
</gene>
<protein>
    <submittedName>
        <fullName evidence="2">Uncharacterized protein</fullName>
    </submittedName>
</protein>
<reference evidence="2" key="1">
    <citation type="submission" date="2006-03" db="EMBL/GenBank/DDBJ databases">
        <title>Complete sequence of Rhodopseudomonas palustris BisB18.</title>
        <authorList>
            <consortium name="US DOE Joint Genome Institute"/>
            <person name="Copeland A."/>
            <person name="Lucas S."/>
            <person name="Lapidus A."/>
            <person name="Barry K."/>
            <person name="Detter J.C."/>
            <person name="Glavina del Rio T."/>
            <person name="Hammon N."/>
            <person name="Israni S."/>
            <person name="Dalin E."/>
            <person name="Tice H."/>
            <person name="Pitluck S."/>
            <person name="Chain P."/>
            <person name="Malfatti S."/>
            <person name="Shin M."/>
            <person name="Vergez L."/>
            <person name="Schmutz J."/>
            <person name="Larimer F."/>
            <person name="Land M."/>
            <person name="Hauser L."/>
            <person name="Pelletier D.A."/>
            <person name="Kyrpides N."/>
            <person name="Anderson I."/>
            <person name="Oda Y."/>
            <person name="Harwood C.S."/>
            <person name="Richardson P."/>
        </authorList>
    </citation>
    <scope>NUCLEOTIDE SEQUENCE [LARGE SCALE GENOMIC DNA]</scope>
    <source>
        <strain evidence="2">BisB18</strain>
    </source>
</reference>
<proteinExistence type="predicted"/>
<accession>Q20Y73</accession>
<feature type="region of interest" description="Disordered" evidence="1">
    <location>
        <begin position="52"/>
        <end position="75"/>
    </location>
</feature>
<dbReference type="EMBL" id="CP000301">
    <property type="protein sequence ID" value="ABD89913.1"/>
    <property type="molecule type" value="Genomic_DNA"/>
</dbReference>
<name>Q20Y73_RHOPB</name>
<dbReference type="HOGENOM" id="CLU_201232_0_0_5"/>
<dbReference type="KEGG" id="rpc:RPC_4390"/>
<feature type="compositionally biased region" description="Polar residues" evidence="1">
    <location>
        <begin position="56"/>
        <end position="68"/>
    </location>
</feature>
<sequence length="75" mass="7783">MGNRIDAQIDDIIASCDGNLVGAIKALILVNERLESEIARLQAAAPVANCADESPLQPQAPLTPSSETRCAAPAL</sequence>
<evidence type="ECO:0000256" key="1">
    <source>
        <dbReference type="SAM" id="MobiDB-lite"/>
    </source>
</evidence>
<organism evidence="2">
    <name type="scientific">Rhodopseudomonas palustris (strain BisB18)</name>
    <dbReference type="NCBI Taxonomy" id="316056"/>
    <lineage>
        <taxon>Bacteria</taxon>
        <taxon>Pseudomonadati</taxon>
        <taxon>Pseudomonadota</taxon>
        <taxon>Alphaproteobacteria</taxon>
        <taxon>Hyphomicrobiales</taxon>
        <taxon>Nitrobacteraceae</taxon>
        <taxon>Rhodopseudomonas</taxon>
    </lineage>
</organism>
<evidence type="ECO:0000313" key="2">
    <source>
        <dbReference type="EMBL" id="ABD89913.1"/>
    </source>
</evidence>
<dbReference type="AlphaFoldDB" id="Q20Y73"/>